<dbReference type="AlphaFoldDB" id="A0A3P5WZV5"/>
<feature type="transmembrane region" description="Helical" evidence="1">
    <location>
        <begin position="74"/>
        <end position="96"/>
    </location>
</feature>
<feature type="transmembrane region" description="Helical" evidence="1">
    <location>
        <begin position="42"/>
        <end position="62"/>
    </location>
</feature>
<dbReference type="OrthoDB" id="1644899at2"/>
<dbReference type="EMBL" id="UXAU01000019">
    <property type="protein sequence ID" value="VDC23886.1"/>
    <property type="molecule type" value="Genomic_DNA"/>
</dbReference>
<dbReference type="Pfam" id="PF11070">
    <property type="entry name" value="DUF2871"/>
    <property type="match status" value="1"/>
</dbReference>
<evidence type="ECO:0000313" key="3">
    <source>
        <dbReference type="Proteomes" id="UP000280861"/>
    </source>
</evidence>
<evidence type="ECO:0000313" key="2">
    <source>
        <dbReference type="EMBL" id="VDC23886.1"/>
    </source>
</evidence>
<dbReference type="RefSeq" id="WP_124091283.1">
    <property type="nucleotide sequence ID" value="NZ_CBCRYA010000003.1"/>
</dbReference>
<keyword evidence="1" id="KW-0472">Membrane</keyword>
<reference evidence="2 3" key="1">
    <citation type="submission" date="2018-11" db="EMBL/GenBank/DDBJ databases">
        <authorList>
            <person name="Criscuolo A."/>
        </authorList>
    </citation>
    <scope>NUCLEOTIDE SEQUENCE [LARGE SCALE GENOMIC DNA]</scope>
    <source>
        <strain evidence="2">AT11b</strain>
    </source>
</reference>
<gene>
    <name evidence="2" type="ORF">PSET11_01328</name>
</gene>
<dbReference type="InterPro" id="IPR021299">
    <property type="entry name" value="DUF2871"/>
</dbReference>
<feature type="transmembrane region" description="Helical" evidence="1">
    <location>
        <begin position="5"/>
        <end position="22"/>
    </location>
</feature>
<keyword evidence="3" id="KW-1185">Reference proteome</keyword>
<feature type="transmembrane region" description="Helical" evidence="1">
    <location>
        <begin position="102"/>
        <end position="125"/>
    </location>
</feature>
<keyword evidence="1" id="KW-0812">Transmembrane</keyword>
<evidence type="ECO:0000256" key="1">
    <source>
        <dbReference type="SAM" id="Phobius"/>
    </source>
</evidence>
<sequence>MKKLYYAAFTYMIAGLASGLFYREFTKANDFTGNSQLSVLHTHLLALGMLFFLTVLALDKVFSLSGLRMFNAFFWTYNAGLALTTAMMILSGVLTVQGTTPSAAIAGISGLGHIGLTAGLVLLFITLGKRVTGKATAEAELTPAN</sequence>
<protein>
    <recommendedName>
        <fullName evidence="4">DUF2871 domain-containing protein</fullName>
    </recommendedName>
</protein>
<name>A0A3P5WZV5_9MICC</name>
<proteinExistence type="predicted"/>
<keyword evidence="1" id="KW-1133">Transmembrane helix</keyword>
<dbReference type="Proteomes" id="UP000280861">
    <property type="component" value="Unassembled WGS sequence"/>
</dbReference>
<evidence type="ECO:0008006" key="4">
    <source>
        <dbReference type="Google" id="ProtNLM"/>
    </source>
</evidence>
<accession>A0A3P5WZV5</accession>
<organism evidence="2 3">
    <name type="scientific">Arthrobacter ulcerisalmonis</name>
    <dbReference type="NCBI Taxonomy" id="2483813"/>
    <lineage>
        <taxon>Bacteria</taxon>
        <taxon>Bacillati</taxon>
        <taxon>Actinomycetota</taxon>
        <taxon>Actinomycetes</taxon>
        <taxon>Micrococcales</taxon>
        <taxon>Micrococcaceae</taxon>
        <taxon>Arthrobacter</taxon>
    </lineage>
</organism>